<comment type="caution">
    <text evidence="3">The sequence shown here is derived from an EMBL/GenBank/DDBJ whole genome shotgun (WGS) entry which is preliminary data.</text>
</comment>
<keyword evidence="2 3" id="KW-0812">Transmembrane</keyword>
<evidence type="ECO:0000313" key="4">
    <source>
        <dbReference type="Proteomes" id="UP000030108"/>
    </source>
</evidence>
<name>X8J0B0_9AGAM</name>
<proteinExistence type="predicted"/>
<feature type="compositionally biased region" description="Low complexity" evidence="1">
    <location>
        <begin position="80"/>
        <end position="92"/>
    </location>
</feature>
<organism evidence="3 4">
    <name type="scientific">Rhizoctonia solani AG-3 Rhs1AP</name>
    <dbReference type="NCBI Taxonomy" id="1086054"/>
    <lineage>
        <taxon>Eukaryota</taxon>
        <taxon>Fungi</taxon>
        <taxon>Dikarya</taxon>
        <taxon>Basidiomycota</taxon>
        <taxon>Agaricomycotina</taxon>
        <taxon>Agaricomycetes</taxon>
        <taxon>Cantharellales</taxon>
        <taxon>Ceratobasidiaceae</taxon>
        <taxon>Rhizoctonia</taxon>
    </lineage>
</organism>
<protein>
    <submittedName>
        <fullName evidence="3">Transmembrane protein, putative</fullName>
    </submittedName>
</protein>
<feature type="compositionally biased region" description="Pro residues" evidence="1">
    <location>
        <begin position="204"/>
        <end position="215"/>
    </location>
</feature>
<evidence type="ECO:0000256" key="2">
    <source>
        <dbReference type="SAM" id="Phobius"/>
    </source>
</evidence>
<reference evidence="4" key="1">
    <citation type="journal article" date="2014" name="Genome Announc.">
        <title>Draft genome sequence of the plant-pathogenic soil fungus Rhizoctonia solani anastomosis group 3 strain Rhs1AP.</title>
        <authorList>
            <person name="Cubeta M.A."/>
            <person name="Thomas E."/>
            <person name="Dean R.A."/>
            <person name="Jabaji S."/>
            <person name="Neate S.M."/>
            <person name="Tavantzis S."/>
            <person name="Toda T."/>
            <person name="Vilgalys R."/>
            <person name="Bharathan N."/>
            <person name="Fedorova-Abrams N."/>
            <person name="Pakala S.B."/>
            <person name="Pakala S.M."/>
            <person name="Zafar N."/>
            <person name="Joardar V."/>
            <person name="Losada L."/>
            <person name="Nierman W.C."/>
        </authorList>
    </citation>
    <scope>NUCLEOTIDE SEQUENCE [LARGE SCALE GENOMIC DNA]</scope>
    <source>
        <strain evidence="4">AG-3</strain>
    </source>
</reference>
<feature type="region of interest" description="Disordered" evidence="1">
    <location>
        <begin position="35"/>
        <end position="235"/>
    </location>
</feature>
<accession>X8J0B0</accession>
<evidence type="ECO:0000256" key="1">
    <source>
        <dbReference type="SAM" id="MobiDB-lite"/>
    </source>
</evidence>
<feature type="compositionally biased region" description="Basic residues" evidence="1">
    <location>
        <begin position="149"/>
        <end position="159"/>
    </location>
</feature>
<dbReference type="Proteomes" id="UP000030108">
    <property type="component" value="Unassembled WGS sequence"/>
</dbReference>
<feature type="non-terminal residue" evidence="3">
    <location>
        <position position="284"/>
    </location>
</feature>
<sequence>MISQKDFIEILVFPDAPLAPPCQLQKQGKIHVPAGRLATLSAKHENNPESPSEPPSPERTTTPCVFSRRNKQARARSLTASPNTSPAPRSRSPTPPPSNHMHKRPRSPSPQPGQSKRCGASSTKAKKLPPHPYDTTLPEESEQEEPRRPARRPKMKAVPKPREEPLEEEPEQPDEHELPQPRNTRKRSAPKQPPPSQEEDNELPPLPPSLIPPSNPKAMVTPNWPQVDKPDAGSLQAGSSIELDQGWVVDQSSKFLPAVYLAFNFHNFVVSVLPIYLLFSKLLA</sequence>
<feature type="transmembrane region" description="Helical" evidence="2">
    <location>
        <begin position="258"/>
        <end position="279"/>
    </location>
</feature>
<dbReference type="EMBL" id="JATN01000322">
    <property type="protein sequence ID" value="EUC54691.1"/>
    <property type="molecule type" value="Genomic_DNA"/>
</dbReference>
<dbReference type="AlphaFoldDB" id="X8J0B0"/>
<keyword evidence="2" id="KW-1133">Transmembrane helix</keyword>
<keyword evidence="2" id="KW-0472">Membrane</keyword>
<evidence type="ECO:0000313" key="3">
    <source>
        <dbReference type="EMBL" id="EUC54691.1"/>
    </source>
</evidence>
<gene>
    <name evidence="3" type="ORF">RSOL_067010</name>
</gene>